<evidence type="ECO:0000256" key="5">
    <source>
        <dbReference type="ARBA" id="ARBA00053526"/>
    </source>
</evidence>
<comment type="function">
    <text evidence="5">Hydrolyzes lysophosphatidic acid (LPA) containing a medium length fatty acid chain to the corresponding monoacylglycerol. Has highest activity with lysophosphatidic acid containing myristate (C14:0), monounsaturated oleate (C18:1) or palmitate (C16:0), and lower activity with C18:0 and C6:0 lysophosphatidic acid.</text>
</comment>
<dbReference type="PANTHER" id="PTHR11567:SF202">
    <property type="entry name" value="LYSOPHOSPHATIDIC ACID PHOSPHATASE TYPE 6"/>
    <property type="match status" value="1"/>
</dbReference>
<proteinExistence type="inferred from homology"/>
<dbReference type="STRING" id="13616.ENSMODP00000023363"/>
<dbReference type="GO" id="GO:0002244">
    <property type="term" value="P:hematopoietic progenitor cell differentiation"/>
    <property type="evidence" value="ECO:0007669"/>
    <property type="project" value="Ensembl"/>
</dbReference>
<dbReference type="FunCoup" id="F7EFL7">
    <property type="interactions" value="545"/>
</dbReference>
<dbReference type="HOGENOM" id="CLU_030431_5_0_1"/>
<evidence type="ECO:0000256" key="1">
    <source>
        <dbReference type="ARBA" id="ARBA00000235"/>
    </source>
</evidence>
<dbReference type="Pfam" id="PF00328">
    <property type="entry name" value="His_Phos_2"/>
    <property type="match status" value="1"/>
</dbReference>
<dbReference type="CDD" id="cd07061">
    <property type="entry name" value="HP_HAP_like"/>
    <property type="match status" value="1"/>
</dbReference>
<evidence type="ECO:0000313" key="8">
    <source>
        <dbReference type="Ensembl" id="ENSMODP00000023363.3"/>
    </source>
</evidence>
<dbReference type="AlphaFoldDB" id="F7EFL7"/>
<dbReference type="EC" id="3.1.3.2" evidence="3"/>
<reference evidence="8" key="3">
    <citation type="submission" date="2025-09" db="UniProtKB">
        <authorList>
            <consortium name="Ensembl"/>
        </authorList>
    </citation>
    <scope>IDENTIFICATION</scope>
</reference>
<feature type="signal peptide" evidence="7">
    <location>
        <begin position="1"/>
        <end position="21"/>
    </location>
</feature>
<dbReference type="InParanoid" id="F7EFL7"/>
<dbReference type="GO" id="GO:0052642">
    <property type="term" value="F:lysophosphatidic acid phosphatase activity"/>
    <property type="evidence" value="ECO:0000318"/>
    <property type="project" value="GO_Central"/>
</dbReference>
<comment type="similarity">
    <text evidence="2">Belongs to the histidine acid phosphatase family.</text>
</comment>
<evidence type="ECO:0000313" key="9">
    <source>
        <dbReference type="Proteomes" id="UP000002280"/>
    </source>
</evidence>
<dbReference type="GO" id="GO:2001311">
    <property type="term" value="P:lysobisphosphatidic acid metabolic process"/>
    <property type="evidence" value="ECO:0000318"/>
    <property type="project" value="GO_Central"/>
</dbReference>
<evidence type="ECO:0000256" key="6">
    <source>
        <dbReference type="ARBA" id="ARBA00071693"/>
    </source>
</evidence>
<keyword evidence="9" id="KW-1185">Reference proteome</keyword>
<organism evidence="8 9">
    <name type="scientific">Monodelphis domestica</name>
    <name type="common">Gray short-tailed opossum</name>
    <dbReference type="NCBI Taxonomy" id="13616"/>
    <lineage>
        <taxon>Eukaryota</taxon>
        <taxon>Metazoa</taxon>
        <taxon>Chordata</taxon>
        <taxon>Craniata</taxon>
        <taxon>Vertebrata</taxon>
        <taxon>Euteleostomi</taxon>
        <taxon>Mammalia</taxon>
        <taxon>Metatheria</taxon>
        <taxon>Didelphimorphia</taxon>
        <taxon>Didelphidae</taxon>
        <taxon>Monodelphis</taxon>
    </lineage>
</organism>
<comment type="catalytic activity">
    <reaction evidence="1">
        <text>1-(9Z-octadecenoyl)-sn-glycero-3-phosphate + H2O = 1-(9Z-octadecenoyl)-sn-glycerol + phosphate</text>
        <dbReference type="Rhea" id="RHEA:39835"/>
        <dbReference type="ChEBI" id="CHEBI:15377"/>
        <dbReference type="ChEBI" id="CHEBI:43474"/>
        <dbReference type="ChEBI" id="CHEBI:74544"/>
        <dbReference type="ChEBI" id="CHEBI:75757"/>
    </reaction>
    <physiologicalReaction direction="left-to-right" evidence="1">
        <dbReference type="Rhea" id="RHEA:39836"/>
    </physiologicalReaction>
</comment>
<dbReference type="InterPro" id="IPR029033">
    <property type="entry name" value="His_PPase_superfam"/>
</dbReference>
<dbReference type="GeneTree" id="ENSGT00940000158408"/>
<sequence length="451" mass="50796">MLPRLFSVRVWAPVGVLTSLAYCLHQRKVDPQQLQLKMVQVVFRHGARTPLKPLPQVEQVEWNPSLLEIPDKTLFDYVVTDLEGGPRPPSPYDSQYQETRLKGGVFAGQLTSLGMQQMFSLGERLRRNYVEDVQFLSPTFKPGEVTVRSTNIFRNLESTRCLLAGLFQRQKEGPVTILTDEASSEILYPNYDNCQTLRYMVSVRRLMATVQPEFLEDLKKVQSEMGIDGSKGVDFFLLLDNALAEKVHGLPSCPTLKKFTRMIEQRAVDTALFILGSRDREGLQMAVGPILYTLQNNMLELSTPSALPKDTRKLYLYATHDVTLMPLLITLGIFDHKWPPYAADLIIELYQHKKSKDWFVRLLYNDKVSPRGGPGIRAGSPPVPESETRVWPFLLPLAWVTRGEHGLSETILIASERPAGSLSQGRGPALERWTGWFGGWLAVGQGIGGRS</sequence>
<dbReference type="GO" id="GO:0005739">
    <property type="term" value="C:mitochondrion"/>
    <property type="evidence" value="ECO:0000318"/>
    <property type="project" value="GO_Central"/>
</dbReference>
<keyword evidence="7" id="KW-0732">Signal</keyword>
<dbReference type="FunFam" id="3.40.50.1240:FF:000030">
    <property type="entry name" value="Lysophosphatidic acid phosphatase type 6"/>
    <property type="match status" value="1"/>
</dbReference>
<dbReference type="OMA" id="SWPPFTS"/>
<dbReference type="Proteomes" id="UP000002280">
    <property type="component" value="Chromosome 2"/>
</dbReference>
<dbReference type="InterPro" id="IPR033379">
    <property type="entry name" value="Acid_Pase_AS"/>
</dbReference>
<comment type="catalytic activity">
    <reaction evidence="4">
        <text>a phosphate monoester + H2O = an alcohol + phosphate</text>
        <dbReference type="Rhea" id="RHEA:15017"/>
        <dbReference type="ChEBI" id="CHEBI:15377"/>
        <dbReference type="ChEBI" id="CHEBI:30879"/>
        <dbReference type="ChEBI" id="CHEBI:43474"/>
        <dbReference type="ChEBI" id="CHEBI:67140"/>
        <dbReference type="EC" id="3.1.3.2"/>
    </reaction>
    <physiologicalReaction direction="left-to-right" evidence="4">
        <dbReference type="Rhea" id="RHEA:15018"/>
    </physiologicalReaction>
</comment>
<dbReference type="Gene3D" id="3.40.50.1240">
    <property type="entry name" value="Phosphoglycerate mutase-like"/>
    <property type="match status" value="1"/>
</dbReference>
<evidence type="ECO:0000256" key="7">
    <source>
        <dbReference type="SAM" id="SignalP"/>
    </source>
</evidence>
<dbReference type="PANTHER" id="PTHR11567">
    <property type="entry name" value="ACID PHOSPHATASE-RELATED"/>
    <property type="match status" value="1"/>
</dbReference>
<evidence type="ECO:0000256" key="3">
    <source>
        <dbReference type="ARBA" id="ARBA00012646"/>
    </source>
</evidence>
<dbReference type="InterPro" id="IPR050645">
    <property type="entry name" value="Histidine_acid_phosphatase"/>
</dbReference>
<evidence type="ECO:0000256" key="2">
    <source>
        <dbReference type="ARBA" id="ARBA00005375"/>
    </source>
</evidence>
<dbReference type="GO" id="GO:0003993">
    <property type="term" value="F:acid phosphatase activity"/>
    <property type="evidence" value="ECO:0007669"/>
    <property type="project" value="UniProtKB-EC"/>
</dbReference>
<name>F7EFL7_MONDO</name>
<protein>
    <recommendedName>
        <fullName evidence="6">Lysophosphatidic acid phosphatase type 6</fullName>
        <ecNumber evidence="3">3.1.3.2</ecNumber>
    </recommendedName>
</protein>
<gene>
    <name evidence="8" type="primary">ACP6</name>
</gene>
<accession>F7EFL7</accession>
<dbReference type="PROSITE" id="PS00616">
    <property type="entry name" value="HIS_ACID_PHOSPHAT_1"/>
    <property type="match status" value="1"/>
</dbReference>
<dbReference type="Bgee" id="ENSMODG00000018738">
    <property type="expression patterns" value="Expressed in testis and 18 other cell types or tissues"/>
</dbReference>
<reference evidence="8 9" key="1">
    <citation type="journal article" date="2007" name="Nature">
        <title>Genome of the marsupial Monodelphis domestica reveals innovation in non-coding sequences.</title>
        <authorList>
            <person name="Mikkelsen T.S."/>
            <person name="Wakefield M.J."/>
            <person name="Aken B."/>
            <person name="Amemiya C.T."/>
            <person name="Chang J.L."/>
            <person name="Duke S."/>
            <person name="Garber M."/>
            <person name="Gentles A.J."/>
            <person name="Goodstadt L."/>
            <person name="Heger A."/>
            <person name="Jurka J."/>
            <person name="Kamal M."/>
            <person name="Mauceli E."/>
            <person name="Searle S.M."/>
            <person name="Sharpe T."/>
            <person name="Baker M.L."/>
            <person name="Batzer M.A."/>
            <person name="Benos P.V."/>
            <person name="Belov K."/>
            <person name="Clamp M."/>
            <person name="Cook A."/>
            <person name="Cuff J."/>
            <person name="Das R."/>
            <person name="Davidow L."/>
            <person name="Deakin J.E."/>
            <person name="Fazzari M.J."/>
            <person name="Glass J.L."/>
            <person name="Grabherr M."/>
            <person name="Greally J.M."/>
            <person name="Gu W."/>
            <person name="Hore T.A."/>
            <person name="Huttley G.A."/>
            <person name="Kleber M."/>
            <person name="Jirtle R.L."/>
            <person name="Koina E."/>
            <person name="Lee J.T."/>
            <person name="Mahony S."/>
            <person name="Marra M.A."/>
            <person name="Miller R.D."/>
            <person name="Nicholls R.D."/>
            <person name="Oda M."/>
            <person name="Papenfuss A.T."/>
            <person name="Parra Z.E."/>
            <person name="Pollock D.D."/>
            <person name="Ray D.A."/>
            <person name="Schein J.E."/>
            <person name="Speed T.P."/>
            <person name="Thompson K."/>
            <person name="VandeBerg J.L."/>
            <person name="Wade C.M."/>
            <person name="Walker J.A."/>
            <person name="Waters P.D."/>
            <person name="Webber C."/>
            <person name="Weidman J.R."/>
            <person name="Xie X."/>
            <person name="Zody M.C."/>
            <person name="Baldwin J."/>
            <person name="Abdouelleil A."/>
            <person name="Abdulkadir J."/>
            <person name="Abebe A."/>
            <person name="Abera B."/>
            <person name="Abreu J."/>
            <person name="Acer S.C."/>
            <person name="Aftuck L."/>
            <person name="Alexander A."/>
            <person name="An P."/>
            <person name="Anderson E."/>
            <person name="Anderson S."/>
            <person name="Arachi H."/>
            <person name="Azer M."/>
            <person name="Bachantsang P."/>
            <person name="Barry A."/>
            <person name="Bayul T."/>
            <person name="Berlin A."/>
            <person name="Bessette D."/>
            <person name="Bloom T."/>
            <person name="Bloom T."/>
            <person name="Boguslavskiy L."/>
            <person name="Bonnet C."/>
            <person name="Boukhgalter B."/>
            <person name="Bourzgui I."/>
            <person name="Brown A."/>
            <person name="Cahill P."/>
            <person name="Channer S."/>
            <person name="Cheshatsang Y."/>
            <person name="Chuda L."/>
            <person name="Citroen M."/>
            <person name="Collymore A."/>
            <person name="Cooke P."/>
            <person name="Costello M."/>
            <person name="D'Aco K."/>
            <person name="Daza R."/>
            <person name="De Haan G."/>
            <person name="DeGray S."/>
            <person name="DeMaso C."/>
            <person name="Dhargay N."/>
            <person name="Dooley K."/>
            <person name="Dooley E."/>
            <person name="Doricent M."/>
            <person name="Dorje P."/>
            <person name="Dorjee K."/>
            <person name="Dupes A."/>
            <person name="Elong R."/>
            <person name="Falk J."/>
            <person name="Farina A."/>
            <person name="Faro S."/>
            <person name="Ferguson D."/>
            <person name="Fisher S."/>
            <person name="Foley C.D."/>
            <person name="Franke A."/>
            <person name="Friedrich D."/>
            <person name="Gadbois L."/>
            <person name="Gearin G."/>
            <person name="Gearin C.R."/>
            <person name="Giannoukos G."/>
            <person name="Goode T."/>
            <person name="Graham J."/>
            <person name="Grandbois E."/>
            <person name="Grewal S."/>
            <person name="Gyaltsen K."/>
            <person name="Hafez N."/>
            <person name="Hagos B."/>
            <person name="Hall J."/>
            <person name="Henson C."/>
            <person name="Hollinger A."/>
            <person name="Honan T."/>
            <person name="Huard M.D."/>
            <person name="Hughes L."/>
            <person name="Hurhula B."/>
            <person name="Husby M.E."/>
            <person name="Kamat A."/>
            <person name="Kanga B."/>
            <person name="Kashin S."/>
            <person name="Khazanovich D."/>
            <person name="Kisner P."/>
            <person name="Lance K."/>
            <person name="Lara M."/>
            <person name="Lee W."/>
            <person name="Lennon N."/>
            <person name="Letendre F."/>
            <person name="LeVine R."/>
            <person name="Lipovsky A."/>
            <person name="Liu X."/>
            <person name="Liu J."/>
            <person name="Liu S."/>
            <person name="Lokyitsang T."/>
            <person name="Lokyitsang Y."/>
            <person name="Lubonja R."/>
            <person name="Lui A."/>
            <person name="MacDonald P."/>
            <person name="Magnisalis V."/>
            <person name="Maru K."/>
            <person name="Matthews C."/>
            <person name="McCusker W."/>
            <person name="McDonough S."/>
            <person name="Mehta T."/>
            <person name="Meldrim J."/>
            <person name="Meneus L."/>
            <person name="Mihai O."/>
            <person name="Mihalev A."/>
            <person name="Mihova T."/>
            <person name="Mittelman R."/>
            <person name="Mlenga V."/>
            <person name="Montmayeur A."/>
            <person name="Mulrain L."/>
            <person name="Navidi A."/>
            <person name="Naylor J."/>
            <person name="Negash T."/>
            <person name="Nguyen T."/>
            <person name="Nguyen N."/>
            <person name="Nicol R."/>
            <person name="Norbu C."/>
            <person name="Norbu N."/>
            <person name="Novod N."/>
            <person name="O'Neill B."/>
            <person name="Osman S."/>
            <person name="Markiewicz E."/>
            <person name="Oyono O.L."/>
            <person name="Patti C."/>
            <person name="Phunkhang P."/>
            <person name="Pierre F."/>
            <person name="Priest M."/>
            <person name="Raghuraman S."/>
            <person name="Rege F."/>
            <person name="Reyes R."/>
            <person name="Rise C."/>
            <person name="Rogov P."/>
            <person name="Ross K."/>
            <person name="Ryan E."/>
            <person name="Settipalli S."/>
            <person name="Shea T."/>
            <person name="Sherpa N."/>
            <person name="Shi L."/>
            <person name="Shih D."/>
            <person name="Sparrow T."/>
            <person name="Spaulding J."/>
            <person name="Stalker J."/>
            <person name="Stange-Thomann N."/>
            <person name="Stavropoulos S."/>
            <person name="Stone C."/>
            <person name="Strader C."/>
            <person name="Tesfaye S."/>
            <person name="Thomson T."/>
            <person name="Thoulutsang Y."/>
            <person name="Thoulutsang D."/>
            <person name="Topham K."/>
            <person name="Topping I."/>
            <person name="Tsamla T."/>
            <person name="Vassiliev H."/>
            <person name="Vo A."/>
            <person name="Wangchuk T."/>
            <person name="Wangdi T."/>
            <person name="Weiand M."/>
            <person name="Wilkinson J."/>
            <person name="Wilson A."/>
            <person name="Yadav S."/>
            <person name="Young G."/>
            <person name="Yu Q."/>
            <person name="Zembek L."/>
            <person name="Zhong D."/>
            <person name="Zimmer A."/>
            <person name="Zwirko Z."/>
            <person name="Jaffe D.B."/>
            <person name="Alvarez P."/>
            <person name="Brockman W."/>
            <person name="Butler J."/>
            <person name="Chin C."/>
            <person name="Gnerre S."/>
            <person name="MacCallum I."/>
            <person name="Graves J.A."/>
            <person name="Ponting C.P."/>
            <person name="Breen M."/>
            <person name="Samollow P.B."/>
            <person name="Lander E.S."/>
            <person name="Lindblad-Toh K."/>
        </authorList>
    </citation>
    <scope>NUCLEOTIDE SEQUENCE [LARGE SCALE GENOMIC DNA]</scope>
</reference>
<evidence type="ECO:0000256" key="4">
    <source>
        <dbReference type="ARBA" id="ARBA00033695"/>
    </source>
</evidence>
<feature type="chain" id="PRO_5023890451" description="Lysophosphatidic acid phosphatase type 6" evidence="7">
    <location>
        <begin position="22"/>
        <end position="451"/>
    </location>
</feature>
<dbReference type="Ensembl" id="ENSMODT00000023779.3">
    <property type="protein sequence ID" value="ENSMODP00000023363.3"/>
    <property type="gene ID" value="ENSMODG00000018738.3"/>
</dbReference>
<dbReference type="InterPro" id="IPR000560">
    <property type="entry name" value="His_Pase_clade-2"/>
</dbReference>
<dbReference type="SUPFAM" id="SSF53254">
    <property type="entry name" value="Phosphoglycerate mutase-like"/>
    <property type="match status" value="1"/>
</dbReference>
<dbReference type="eggNOG" id="KOG3720">
    <property type="taxonomic scope" value="Eukaryota"/>
</dbReference>
<reference evidence="8" key="2">
    <citation type="submission" date="2025-08" db="UniProtKB">
        <authorList>
            <consortium name="Ensembl"/>
        </authorList>
    </citation>
    <scope>IDENTIFICATION</scope>
</reference>